<evidence type="ECO:0000313" key="2">
    <source>
        <dbReference type="EMBL" id="KAF2229838.1"/>
    </source>
</evidence>
<feature type="region of interest" description="Disordered" evidence="1">
    <location>
        <begin position="150"/>
        <end position="173"/>
    </location>
</feature>
<evidence type="ECO:0000313" key="3">
    <source>
        <dbReference type="Proteomes" id="UP000800092"/>
    </source>
</evidence>
<feature type="compositionally biased region" description="Low complexity" evidence="1">
    <location>
        <begin position="230"/>
        <end position="242"/>
    </location>
</feature>
<feature type="compositionally biased region" description="Polar residues" evidence="1">
    <location>
        <begin position="155"/>
        <end position="173"/>
    </location>
</feature>
<evidence type="ECO:0000256" key="1">
    <source>
        <dbReference type="SAM" id="MobiDB-lite"/>
    </source>
</evidence>
<feature type="compositionally biased region" description="Basic residues" evidence="1">
    <location>
        <begin position="253"/>
        <end position="264"/>
    </location>
</feature>
<protein>
    <submittedName>
        <fullName evidence="2">Uncharacterized protein</fullName>
    </submittedName>
</protein>
<feature type="region of interest" description="Disordered" evidence="1">
    <location>
        <begin position="191"/>
        <end position="270"/>
    </location>
</feature>
<accession>A0A6A6GW59</accession>
<name>A0A6A6GW59_VIRVR</name>
<gene>
    <name evidence="2" type="ORF">EV356DRAFT_520596</name>
</gene>
<proteinExistence type="predicted"/>
<organism evidence="2 3">
    <name type="scientific">Viridothelium virens</name>
    <name type="common">Speckled blister lichen</name>
    <name type="synonym">Trypethelium virens</name>
    <dbReference type="NCBI Taxonomy" id="1048519"/>
    <lineage>
        <taxon>Eukaryota</taxon>
        <taxon>Fungi</taxon>
        <taxon>Dikarya</taxon>
        <taxon>Ascomycota</taxon>
        <taxon>Pezizomycotina</taxon>
        <taxon>Dothideomycetes</taxon>
        <taxon>Dothideomycetes incertae sedis</taxon>
        <taxon>Trypetheliales</taxon>
        <taxon>Trypetheliaceae</taxon>
        <taxon>Viridothelium</taxon>
    </lineage>
</organism>
<dbReference type="EMBL" id="ML991853">
    <property type="protein sequence ID" value="KAF2229838.1"/>
    <property type="molecule type" value="Genomic_DNA"/>
</dbReference>
<reference evidence="2" key="1">
    <citation type="journal article" date="2020" name="Stud. Mycol.">
        <title>101 Dothideomycetes genomes: a test case for predicting lifestyles and emergence of pathogens.</title>
        <authorList>
            <person name="Haridas S."/>
            <person name="Albert R."/>
            <person name="Binder M."/>
            <person name="Bloem J."/>
            <person name="Labutti K."/>
            <person name="Salamov A."/>
            <person name="Andreopoulos B."/>
            <person name="Baker S."/>
            <person name="Barry K."/>
            <person name="Bills G."/>
            <person name="Bluhm B."/>
            <person name="Cannon C."/>
            <person name="Castanera R."/>
            <person name="Culley D."/>
            <person name="Daum C."/>
            <person name="Ezra D."/>
            <person name="Gonzalez J."/>
            <person name="Henrissat B."/>
            <person name="Kuo A."/>
            <person name="Liang C."/>
            <person name="Lipzen A."/>
            <person name="Lutzoni F."/>
            <person name="Magnuson J."/>
            <person name="Mondo S."/>
            <person name="Nolan M."/>
            <person name="Ohm R."/>
            <person name="Pangilinan J."/>
            <person name="Park H.-J."/>
            <person name="Ramirez L."/>
            <person name="Alfaro M."/>
            <person name="Sun H."/>
            <person name="Tritt A."/>
            <person name="Yoshinaga Y."/>
            <person name="Zwiers L.-H."/>
            <person name="Turgeon B."/>
            <person name="Goodwin S."/>
            <person name="Spatafora J."/>
            <person name="Crous P."/>
            <person name="Grigoriev I."/>
        </authorList>
    </citation>
    <scope>NUCLEOTIDE SEQUENCE</scope>
    <source>
        <strain evidence="2">Tuck. ex Michener</strain>
    </source>
</reference>
<dbReference type="AlphaFoldDB" id="A0A6A6GW59"/>
<dbReference type="Proteomes" id="UP000800092">
    <property type="component" value="Unassembled WGS sequence"/>
</dbReference>
<keyword evidence="3" id="KW-1185">Reference proteome</keyword>
<sequence>MRKQQQGSRRLYTSVLFSEPAVGVDGDQWNNLEEFGANIEADVESISSNATQLASTQLIDDLLYYAVNPAYPHPAIEEVVKQKGFTDWHMTITENSGLVSPIRSLAMSDPEPAGLSPNHGVDDRCILVTATQRDDQHRLAAIFSPSTKDVDIEGENTNEGIPQRSSKPVEASSGTELTIVAMIRVTTPYGEATRKITPDSGSDTDDDSPFVPGLCRSDRPKLAPGAIVTPPLSSSPQSALSPIAGSPVGLSQPRKRQSSKKKKMCCSIIR</sequence>